<gene>
    <name evidence="2" type="ORF">S01H1_51717</name>
</gene>
<sequence>MKFMVKEWELIELYKRRNRINFPVYQRGLVWSEEKRRLLVDSIFRGIDIPKLYLQYFKHDDGYEEWDCIDGHQRIQAIVGFFDGEFEYQGDTFEDLGDEHKEIFEHYKLTIAEVTEIDEEEVRLLFQRLQLGVPLNAGERLNSILSNMGKFVTEMT</sequence>
<dbReference type="AlphaFoldDB" id="X0XK91"/>
<reference evidence="2" key="1">
    <citation type="journal article" date="2014" name="Front. Microbiol.">
        <title>High frequency of phylogenetically diverse reductive dehalogenase-homologous genes in deep subseafloor sedimentary metagenomes.</title>
        <authorList>
            <person name="Kawai M."/>
            <person name="Futagami T."/>
            <person name="Toyoda A."/>
            <person name="Takaki Y."/>
            <person name="Nishi S."/>
            <person name="Hori S."/>
            <person name="Arai W."/>
            <person name="Tsubouchi T."/>
            <person name="Morono Y."/>
            <person name="Uchiyama I."/>
            <person name="Ito T."/>
            <person name="Fujiyama A."/>
            <person name="Inagaki F."/>
            <person name="Takami H."/>
        </authorList>
    </citation>
    <scope>NUCLEOTIDE SEQUENCE</scope>
    <source>
        <strain evidence="2">Expedition CK06-06</strain>
    </source>
</reference>
<name>X0XK91_9ZZZZ</name>
<feature type="domain" description="GmrSD restriction endonucleases N-terminal" evidence="1">
    <location>
        <begin position="12"/>
        <end position="112"/>
    </location>
</feature>
<evidence type="ECO:0000313" key="2">
    <source>
        <dbReference type="EMBL" id="GAG25396.1"/>
    </source>
</evidence>
<evidence type="ECO:0000259" key="1">
    <source>
        <dbReference type="Pfam" id="PF03235"/>
    </source>
</evidence>
<dbReference type="PANTHER" id="PTHR39639">
    <property type="entry name" value="CHROMOSOME 16, WHOLE GENOME SHOTGUN SEQUENCE"/>
    <property type="match status" value="1"/>
</dbReference>
<feature type="non-terminal residue" evidence="2">
    <location>
        <position position="156"/>
    </location>
</feature>
<dbReference type="EMBL" id="BARS01033389">
    <property type="protein sequence ID" value="GAG25396.1"/>
    <property type="molecule type" value="Genomic_DNA"/>
</dbReference>
<dbReference type="InterPro" id="IPR004919">
    <property type="entry name" value="GmrSD_N"/>
</dbReference>
<protein>
    <recommendedName>
        <fullName evidence="1">GmrSD restriction endonucleases N-terminal domain-containing protein</fullName>
    </recommendedName>
</protein>
<comment type="caution">
    <text evidence="2">The sequence shown here is derived from an EMBL/GenBank/DDBJ whole genome shotgun (WGS) entry which is preliminary data.</text>
</comment>
<dbReference type="PANTHER" id="PTHR39639:SF1">
    <property type="entry name" value="DUF262 DOMAIN-CONTAINING PROTEIN"/>
    <property type="match status" value="1"/>
</dbReference>
<proteinExistence type="predicted"/>
<organism evidence="2">
    <name type="scientific">marine sediment metagenome</name>
    <dbReference type="NCBI Taxonomy" id="412755"/>
    <lineage>
        <taxon>unclassified sequences</taxon>
        <taxon>metagenomes</taxon>
        <taxon>ecological metagenomes</taxon>
    </lineage>
</organism>
<dbReference type="Pfam" id="PF03235">
    <property type="entry name" value="GmrSD_N"/>
    <property type="match status" value="1"/>
</dbReference>
<accession>X0XK91</accession>